<evidence type="ECO:0000256" key="4">
    <source>
        <dbReference type="ARBA" id="ARBA00022989"/>
    </source>
</evidence>
<evidence type="ECO:0000256" key="1">
    <source>
        <dbReference type="ARBA" id="ARBA00004651"/>
    </source>
</evidence>
<dbReference type="EMBL" id="JBCHKQ010000001">
    <property type="protein sequence ID" value="MEM5947057.1"/>
    <property type="molecule type" value="Genomic_DNA"/>
</dbReference>
<organism evidence="7 8">
    <name type="scientific">Rarispira pelagica</name>
    <dbReference type="NCBI Taxonomy" id="3141764"/>
    <lineage>
        <taxon>Bacteria</taxon>
        <taxon>Pseudomonadati</taxon>
        <taxon>Spirochaetota</taxon>
        <taxon>Spirochaetia</taxon>
        <taxon>Winmispirales</taxon>
        <taxon>Winmispiraceae</taxon>
        <taxon>Rarispira</taxon>
    </lineage>
</organism>
<feature type="transmembrane region" description="Helical" evidence="6">
    <location>
        <begin position="249"/>
        <end position="274"/>
    </location>
</feature>
<evidence type="ECO:0000313" key="7">
    <source>
        <dbReference type="EMBL" id="MEM5947057.1"/>
    </source>
</evidence>
<name>A0ABU9UA62_9SPIR</name>
<dbReference type="Proteomes" id="UP001466331">
    <property type="component" value="Unassembled WGS sequence"/>
</dbReference>
<dbReference type="RefSeq" id="WP_420068510.1">
    <property type="nucleotide sequence ID" value="NZ_JBCHKQ010000001.1"/>
</dbReference>
<feature type="transmembrane region" description="Helical" evidence="6">
    <location>
        <begin position="117"/>
        <end position="137"/>
    </location>
</feature>
<evidence type="ECO:0000256" key="6">
    <source>
        <dbReference type="SAM" id="Phobius"/>
    </source>
</evidence>
<feature type="transmembrane region" description="Helical" evidence="6">
    <location>
        <begin position="62"/>
        <end position="83"/>
    </location>
</feature>
<reference evidence="7 8" key="1">
    <citation type="submission" date="2024-03" db="EMBL/GenBank/DDBJ databases">
        <title>Ignisphaera cupida sp. nov., a hyperthermophilic hydrolytic archaeon from a hot spring of Kamchatka, and proposal of Ignisphaeraceae fam. nov.</title>
        <authorList>
            <person name="Podosokorskaya O.A."/>
            <person name="Elcheninov A.G."/>
            <person name="Maltseva A.I."/>
            <person name="Zayulina K.S."/>
            <person name="Novikov A."/>
            <person name="Merkel A.Y."/>
        </authorList>
    </citation>
    <scope>NUCLEOTIDE SEQUENCE [LARGE SCALE GENOMIC DNA]</scope>
    <source>
        <strain evidence="7 8">38H-sp</strain>
    </source>
</reference>
<evidence type="ECO:0000256" key="2">
    <source>
        <dbReference type="ARBA" id="ARBA00022475"/>
    </source>
</evidence>
<accession>A0ABU9UA62</accession>
<proteinExistence type="predicted"/>
<keyword evidence="8" id="KW-1185">Reference proteome</keyword>
<keyword evidence="5 6" id="KW-0472">Membrane</keyword>
<dbReference type="InterPro" id="IPR043428">
    <property type="entry name" value="LivM-like"/>
</dbReference>
<dbReference type="Pfam" id="PF02653">
    <property type="entry name" value="BPD_transp_2"/>
    <property type="match status" value="1"/>
</dbReference>
<evidence type="ECO:0000256" key="3">
    <source>
        <dbReference type="ARBA" id="ARBA00022692"/>
    </source>
</evidence>
<dbReference type="CDD" id="cd06581">
    <property type="entry name" value="TM_PBP1_LivM_like"/>
    <property type="match status" value="1"/>
</dbReference>
<dbReference type="PANTHER" id="PTHR30482:SF10">
    <property type="entry name" value="HIGH-AFFINITY BRANCHED-CHAIN AMINO ACID TRANSPORT PROTEIN BRAE"/>
    <property type="match status" value="1"/>
</dbReference>
<dbReference type="PANTHER" id="PTHR30482">
    <property type="entry name" value="HIGH-AFFINITY BRANCHED-CHAIN AMINO ACID TRANSPORT SYSTEM PERMEASE"/>
    <property type="match status" value="1"/>
</dbReference>
<feature type="transmembrane region" description="Helical" evidence="6">
    <location>
        <begin position="34"/>
        <end position="55"/>
    </location>
</feature>
<feature type="transmembrane region" description="Helical" evidence="6">
    <location>
        <begin position="286"/>
        <end position="305"/>
    </location>
</feature>
<feature type="transmembrane region" description="Helical" evidence="6">
    <location>
        <begin position="7"/>
        <end position="28"/>
    </location>
</feature>
<comment type="subcellular location">
    <subcellularLocation>
        <location evidence="1">Cell membrane</location>
        <topology evidence="1">Multi-pass membrane protein</topology>
    </subcellularLocation>
</comment>
<keyword evidence="4 6" id="KW-1133">Transmembrane helix</keyword>
<evidence type="ECO:0000256" key="5">
    <source>
        <dbReference type="ARBA" id="ARBA00023136"/>
    </source>
</evidence>
<feature type="transmembrane region" description="Helical" evidence="6">
    <location>
        <begin position="212"/>
        <end position="237"/>
    </location>
</feature>
<comment type="caution">
    <text evidence="7">The sequence shown here is derived from an EMBL/GenBank/DDBJ whole genome shotgun (WGS) entry which is preliminary data.</text>
</comment>
<feature type="transmembrane region" description="Helical" evidence="6">
    <location>
        <begin position="89"/>
        <end position="108"/>
    </location>
</feature>
<keyword evidence="2" id="KW-1003">Cell membrane</keyword>
<gene>
    <name evidence="7" type="ORF">WKV44_00710</name>
</gene>
<dbReference type="InterPro" id="IPR001851">
    <property type="entry name" value="ABC_transp_permease"/>
</dbReference>
<sequence length="334" mass="35977">MQKGHVQAVQLAIIGLIFPLVLSVLVNARITSLYIAQIVTLAGINVIMALGLNLITGFTGQLAIGHAGFMAVGAYSTALFMMHLNIPPVFAIILGAIVSGFIGWLIAIPTFRLRGDYLAIVTLAFGEVIRVIIINLPKLTGGAAGLKGIPAFAQGRYLKQIVAMDVVFVFMILVIAFMYVFIKSSYGRALIAIRDDEIAASSMGISAQRYKIMAFTISAAIAGIGGGLYAPFFGYLSPQGFTFLRSVEILIIVVFGGMGSITGTVIAAFLLTGLQEGLRFLKDYRMVIYPLLLIIMMLFRPQGLFGEKEFSIISFIKRVFSGKNAVKKADSGKE</sequence>
<evidence type="ECO:0000313" key="8">
    <source>
        <dbReference type="Proteomes" id="UP001466331"/>
    </source>
</evidence>
<protein>
    <submittedName>
        <fullName evidence="7">Branched-chain amino acid ABC transporter permease</fullName>
    </submittedName>
</protein>
<feature type="transmembrane region" description="Helical" evidence="6">
    <location>
        <begin position="157"/>
        <end position="182"/>
    </location>
</feature>
<keyword evidence="3 6" id="KW-0812">Transmembrane</keyword>